<gene>
    <name evidence="3" type="ORF">IAD46_03305</name>
</gene>
<dbReference type="AlphaFoldDB" id="A0A9D1GQN3"/>
<proteinExistence type="predicted"/>
<accession>A0A9D1GQN3</accession>
<sequence>MEYSDKIRFLRKSAKLSQDDLAMLINIRRHTICDWETGRTEPNITNIKTLANAFNVSVNFLLDVEKEEYNRDLGFDRQKDYTSFIAKTILEKDLMSLISSCTDEQQKLIQKIILGTELF</sequence>
<dbReference type="GO" id="GO:0003677">
    <property type="term" value="F:DNA binding"/>
    <property type="evidence" value="ECO:0007669"/>
    <property type="project" value="UniProtKB-KW"/>
</dbReference>
<evidence type="ECO:0000313" key="3">
    <source>
        <dbReference type="EMBL" id="HIT50034.1"/>
    </source>
</evidence>
<evidence type="ECO:0000313" key="4">
    <source>
        <dbReference type="Proteomes" id="UP000886758"/>
    </source>
</evidence>
<organism evidence="3 4">
    <name type="scientific">Candidatus Pelethenecus faecipullorum</name>
    <dbReference type="NCBI Taxonomy" id="2840900"/>
    <lineage>
        <taxon>Bacteria</taxon>
        <taxon>Bacillati</taxon>
        <taxon>Mycoplasmatota</taxon>
        <taxon>Mollicutes</taxon>
        <taxon>Candidatus Pelethenecus</taxon>
    </lineage>
</organism>
<comment type="caution">
    <text evidence="3">The sequence shown here is derived from an EMBL/GenBank/DDBJ whole genome shotgun (WGS) entry which is preliminary data.</text>
</comment>
<evidence type="ECO:0000256" key="1">
    <source>
        <dbReference type="ARBA" id="ARBA00023125"/>
    </source>
</evidence>
<dbReference type="InterPro" id="IPR001387">
    <property type="entry name" value="Cro/C1-type_HTH"/>
</dbReference>
<dbReference type="PANTHER" id="PTHR46558">
    <property type="entry name" value="TRACRIPTIONAL REGULATORY PROTEIN-RELATED-RELATED"/>
    <property type="match status" value="1"/>
</dbReference>
<dbReference type="PROSITE" id="PS50943">
    <property type="entry name" value="HTH_CROC1"/>
    <property type="match status" value="1"/>
</dbReference>
<evidence type="ECO:0000259" key="2">
    <source>
        <dbReference type="PROSITE" id="PS50943"/>
    </source>
</evidence>
<protein>
    <submittedName>
        <fullName evidence="3">Helix-turn-helix transcriptional regulator</fullName>
    </submittedName>
</protein>
<dbReference type="EMBL" id="DVLF01000102">
    <property type="protein sequence ID" value="HIT50034.1"/>
    <property type="molecule type" value="Genomic_DNA"/>
</dbReference>
<dbReference type="PANTHER" id="PTHR46558:SF11">
    <property type="entry name" value="HTH-TYPE TRANSCRIPTIONAL REGULATOR XRE"/>
    <property type="match status" value="1"/>
</dbReference>
<name>A0A9D1GQN3_9MOLU</name>
<reference evidence="3" key="1">
    <citation type="submission" date="2020-10" db="EMBL/GenBank/DDBJ databases">
        <authorList>
            <person name="Gilroy R."/>
        </authorList>
    </citation>
    <scope>NUCLEOTIDE SEQUENCE</scope>
    <source>
        <strain evidence="3">ChiW17-6978</strain>
    </source>
</reference>
<dbReference type="InterPro" id="IPR010982">
    <property type="entry name" value="Lambda_DNA-bd_dom_sf"/>
</dbReference>
<dbReference type="SUPFAM" id="SSF47413">
    <property type="entry name" value="lambda repressor-like DNA-binding domains"/>
    <property type="match status" value="1"/>
</dbReference>
<keyword evidence="1" id="KW-0238">DNA-binding</keyword>
<dbReference type="Proteomes" id="UP000886758">
    <property type="component" value="Unassembled WGS sequence"/>
</dbReference>
<reference evidence="3" key="2">
    <citation type="journal article" date="2021" name="PeerJ">
        <title>Extensive microbial diversity within the chicken gut microbiome revealed by metagenomics and culture.</title>
        <authorList>
            <person name="Gilroy R."/>
            <person name="Ravi A."/>
            <person name="Getino M."/>
            <person name="Pursley I."/>
            <person name="Horton D.L."/>
            <person name="Alikhan N.F."/>
            <person name="Baker D."/>
            <person name="Gharbi K."/>
            <person name="Hall N."/>
            <person name="Watson M."/>
            <person name="Adriaenssens E.M."/>
            <person name="Foster-Nyarko E."/>
            <person name="Jarju S."/>
            <person name="Secka A."/>
            <person name="Antonio M."/>
            <person name="Oren A."/>
            <person name="Chaudhuri R.R."/>
            <person name="La Ragione R."/>
            <person name="Hildebrand F."/>
            <person name="Pallen M.J."/>
        </authorList>
    </citation>
    <scope>NUCLEOTIDE SEQUENCE</scope>
    <source>
        <strain evidence="3">ChiW17-6978</strain>
    </source>
</reference>
<dbReference type="Pfam" id="PF01381">
    <property type="entry name" value="HTH_3"/>
    <property type="match status" value="1"/>
</dbReference>
<dbReference type="CDD" id="cd00093">
    <property type="entry name" value="HTH_XRE"/>
    <property type="match status" value="1"/>
</dbReference>
<dbReference type="Gene3D" id="1.10.260.40">
    <property type="entry name" value="lambda repressor-like DNA-binding domains"/>
    <property type="match status" value="1"/>
</dbReference>
<dbReference type="SMART" id="SM00530">
    <property type="entry name" value="HTH_XRE"/>
    <property type="match status" value="1"/>
</dbReference>
<feature type="domain" description="HTH cro/C1-type" evidence="2">
    <location>
        <begin position="7"/>
        <end position="61"/>
    </location>
</feature>